<dbReference type="Proteomes" id="UP000503308">
    <property type="component" value="Chromosome"/>
</dbReference>
<sequence>MSTQEVRDTALINKLVERDGTPTIAVLEDGEEYVIFNIVYGYDLGDEFAHITTNFDPQTAGASVDFFFTNELTALLDGESREPLFSFPL</sequence>
<reference evidence="1 2" key="1">
    <citation type="submission" date="2020-02" db="EMBL/GenBank/DDBJ databases">
        <title>Genome sequence of Roseobacter ponti.</title>
        <authorList>
            <person name="Hollensteiner J."/>
            <person name="Schneider D."/>
            <person name="Poehlein A."/>
            <person name="Daniel R."/>
        </authorList>
    </citation>
    <scope>NUCLEOTIDE SEQUENCE [LARGE SCALE GENOMIC DNA]</scope>
    <source>
        <strain evidence="1 2">DSM 106830</strain>
    </source>
</reference>
<name>A0A858SWB6_9RHOB</name>
<protein>
    <submittedName>
        <fullName evidence="1">Uncharacterized protein</fullName>
    </submittedName>
</protein>
<organism evidence="1 2">
    <name type="scientific">Roseobacter ponti</name>
    <dbReference type="NCBI Taxonomy" id="1891787"/>
    <lineage>
        <taxon>Bacteria</taxon>
        <taxon>Pseudomonadati</taxon>
        <taxon>Pseudomonadota</taxon>
        <taxon>Alphaproteobacteria</taxon>
        <taxon>Rhodobacterales</taxon>
        <taxon>Roseobacteraceae</taxon>
        <taxon>Roseobacter</taxon>
    </lineage>
</organism>
<evidence type="ECO:0000313" key="1">
    <source>
        <dbReference type="EMBL" id="QJF52317.1"/>
    </source>
</evidence>
<proteinExistence type="predicted"/>
<accession>A0A858SWB6</accession>
<gene>
    <name evidence="1" type="ORF">G3256_14600</name>
</gene>
<dbReference type="AlphaFoldDB" id="A0A858SWB6"/>
<dbReference type="EMBL" id="CP048788">
    <property type="protein sequence ID" value="QJF52317.1"/>
    <property type="molecule type" value="Genomic_DNA"/>
</dbReference>
<evidence type="ECO:0000313" key="2">
    <source>
        <dbReference type="Proteomes" id="UP000503308"/>
    </source>
</evidence>
<dbReference type="KEGG" id="rpon:G3256_14600"/>
<dbReference type="RefSeq" id="WP_169641536.1">
    <property type="nucleotide sequence ID" value="NZ_CP048788.1"/>
</dbReference>
<keyword evidence="2" id="KW-1185">Reference proteome</keyword>